<dbReference type="GO" id="GO:0003677">
    <property type="term" value="F:DNA binding"/>
    <property type="evidence" value="ECO:0007669"/>
    <property type="project" value="UniProtKB-KW"/>
</dbReference>
<gene>
    <name evidence="5" type="ORF">GPICK_07005</name>
</gene>
<dbReference type="Pfam" id="PF01022">
    <property type="entry name" value="HTH_5"/>
    <property type="match status" value="1"/>
</dbReference>
<evidence type="ECO:0000256" key="3">
    <source>
        <dbReference type="ARBA" id="ARBA00023163"/>
    </source>
</evidence>
<dbReference type="EMBL" id="CP009788">
    <property type="protein sequence ID" value="AJE03143.1"/>
    <property type="molecule type" value="Genomic_DNA"/>
</dbReference>
<dbReference type="KEGG" id="gpi:GPICK_07005"/>
<sequence length="113" mass="12888">MQELTSIFQSLEEEIRLRILALLMEAGELCVCDLIAVLQLPQSTVSRHLSHLKNAGWLQDRRVGIWIYYSIVKQPGPVHQSLLPTIRYFSQQQEIVRLDSENLKGLAKGRSCA</sequence>
<organism evidence="5 6">
    <name type="scientific">Geobacter pickeringii</name>
    <dbReference type="NCBI Taxonomy" id="345632"/>
    <lineage>
        <taxon>Bacteria</taxon>
        <taxon>Pseudomonadati</taxon>
        <taxon>Thermodesulfobacteriota</taxon>
        <taxon>Desulfuromonadia</taxon>
        <taxon>Geobacterales</taxon>
        <taxon>Geobacteraceae</taxon>
        <taxon>Geobacter</taxon>
    </lineage>
</organism>
<dbReference type="InterPro" id="IPR011991">
    <property type="entry name" value="ArsR-like_HTH"/>
</dbReference>
<keyword evidence="6" id="KW-1185">Reference proteome</keyword>
<dbReference type="Proteomes" id="UP000057609">
    <property type="component" value="Chromosome"/>
</dbReference>
<dbReference type="SMART" id="SM00418">
    <property type="entry name" value="HTH_ARSR"/>
    <property type="match status" value="1"/>
</dbReference>
<keyword evidence="3" id="KW-0804">Transcription</keyword>
<dbReference type="OrthoDB" id="9800238at2"/>
<dbReference type="CDD" id="cd00090">
    <property type="entry name" value="HTH_ARSR"/>
    <property type="match status" value="1"/>
</dbReference>
<proteinExistence type="predicted"/>
<evidence type="ECO:0000256" key="1">
    <source>
        <dbReference type="ARBA" id="ARBA00023015"/>
    </source>
</evidence>
<dbReference type="PANTHER" id="PTHR43132:SF2">
    <property type="entry name" value="ARSENICAL RESISTANCE OPERON REPRESSOR ARSR-RELATED"/>
    <property type="match status" value="1"/>
</dbReference>
<dbReference type="InterPro" id="IPR036388">
    <property type="entry name" value="WH-like_DNA-bd_sf"/>
</dbReference>
<accession>A0A0B5B8V6</accession>
<dbReference type="PRINTS" id="PR00778">
    <property type="entry name" value="HTHARSR"/>
</dbReference>
<dbReference type="NCBIfam" id="NF033788">
    <property type="entry name" value="HTH_metalloreg"/>
    <property type="match status" value="1"/>
</dbReference>
<reference evidence="5 6" key="1">
    <citation type="journal article" date="2015" name="Genome Announc.">
        <title>Complete Genome of Geobacter pickeringii G13T, a Metal-Reducing Isolate from Sedimentary Kaolin Deposits.</title>
        <authorList>
            <person name="Badalamenti J.P."/>
            <person name="Bond D.R."/>
        </authorList>
    </citation>
    <scope>NUCLEOTIDE SEQUENCE [LARGE SCALE GENOMIC DNA]</scope>
    <source>
        <strain evidence="5 6">G13</strain>
    </source>
</reference>
<dbReference type="SUPFAM" id="SSF46785">
    <property type="entry name" value="Winged helix' DNA-binding domain"/>
    <property type="match status" value="1"/>
</dbReference>
<evidence type="ECO:0000313" key="5">
    <source>
        <dbReference type="EMBL" id="AJE03143.1"/>
    </source>
</evidence>
<dbReference type="AlphaFoldDB" id="A0A0B5B8V6"/>
<evidence type="ECO:0000256" key="2">
    <source>
        <dbReference type="ARBA" id="ARBA00023125"/>
    </source>
</evidence>
<name>A0A0B5B8V6_9BACT</name>
<dbReference type="STRING" id="345632.GPICK_07005"/>
<dbReference type="InterPro" id="IPR001845">
    <property type="entry name" value="HTH_ArsR_DNA-bd_dom"/>
</dbReference>
<keyword evidence="1" id="KW-0805">Transcription regulation</keyword>
<evidence type="ECO:0000259" key="4">
    <source>
        <dbReference type="PROSITE" id="PS50987"/>
    </source>
</evidence>
<dbReference type="GO" id="GO:0003700">
    <property type="term" value="F:DNA-binding transcription factor activity"/>
    <property type="evidence" value="ECO:0007669"/>
    <property type="project" value="InterPro"/>
</dbReference>
<dbReference type="InterPro" id="IPR051011">
    <property type="entry name" value="Metal_resp_trans_reg"/>
</dbReference>
<dbReference type="HOGENOM" id="CLU_097806_3_1_7"/>
<protein>
    <submittedName>
        <fullName evidence="5">ArsR family transcriptional regulator</fullName>
    </submittedName>
</protein>
<dbReference type="PROSITE" id="PS50987">
    <property type="entry name" value="HTH_ARSR_2"/>
    <property type="match status" value="1"/>
</dbReference>
<evidence type="ECO:0000313" key="6">
    <source>
        <dbReference type="Proteomes" id="UP000057609"/>
    </source>
</evidence>
<keyword evidence="2" id="KW-0238">DNA-binding</keyword>
<dbReference type="PANTHER" id="PTHR43132">
    <property type="entry name" value="ARSENICAL RESISTANCE OPERON REPRESSOR ARSR-RELATED"/>
    <property type="match status" value="1"/>
</dbReference>
<feature type="domain" description="HTH arsR-type" evidence="4">
    <location>
        <begin position="1"/>
        <end position="93"/>
    </location>
</feature>
<dbReference type="Gene3D" id="1.10.10.10">
    <property type="entry name" value="Winged helix-like DNA-binding domain superfamily/Winged helix DNA-binding domain"/>
    <property type="match status" value="1"/>
</dbReference>
<dbReference type="InterPro" id="IPR036390">
    <property type="entry name" value="WH_DNA-bd_sf"/>
</dbReference>